<evidence type="ECO:0000259" key="2">
    <source>
        <dbReference type="Pfam" id="PF10756"/>
    </source>
</evidence>
<dbReference type="Pfam" id="PF10756">
    <property type="entry name" value="bPH_6"/>
    <property type="match status" value="1"/>
</dbReference>
<sequence>MPLLIFGTRHGRGNAAAGGVVVRPRCVRWISAAAAVVVLGFNLLSAATLSGTTSNGGQYFPTDRLAVAGIGVFFTALTLVPWRLRVHADRDGVRVRNLLGDVTVPWEMVQRVRFDRKAVWASLELTNGEVVALLAVQVFDGERSVAAVRRLRQLHTDSRQPDQATSRR</sequence>
<feature type="transmembrane region" description="Helical" evidence="1">
    <location>
        <begin position="65"/>
        <end position="84"/>
    </location>
</feature>
<reference evidence="3 4" key="1">
    <citation type="journal article" date="2004" name="Syst. Appl. Microbiol.">
        <title>Cryptoendolithic actinomycetes from antarctic sandstone rock samples: Micromonospora endolithica sp. nov. and two isolates related to Micromonospora coerulea Jensen 1932.</title>
        <authorList>
            <person name="Hirsch P."/>
            <person name="Mevs U."/>
            <person name="Kroppenstedt R.M."/>
            <person name="Schumann P."/>
            <person name="Stackebrandt E."/>
        </authorList>
    </citation>
    <scope>NUCLEOTIDE SEQUENCE [LARGE SCALE GENOMIC DNA]</scope>
    <source>
        <strain evidence="3 4">JCM 12677</strain>
    </source>
</reference>
<name>A0A3A9ZSD3_9ACTN</name>
<organism evidence="3 4">
    <name type="scientific">Micromonospora endolithica</name>
    <dbReference type="NCBI Taxonomy" id="230091"/>
    <lineage>
        <taxon>Bacteria</taxon>
        <taxon>Bacillati</taxon>
        <taxon>Actinomycetota</taxon>
        <taxon>Actinomycetes</taxon>
        <taxon>Micromonosporales</taxon>
        <taxon>Micromonosporaceae</taxon>
        <taxon>Micromonospora</taxon>
    </lineage>
</organism>
<dbReference type="Proteomes" id="UP000281726">
    <property type="component" value="Unassembled WGS sequence"/>
</dbReference>
<dbReference type="OrthoDB" id="5191452at2"/>
<accession>A0A3A9ZSD3</accession>
<dbReference type="EMBL" id="RBAK01000001">
    <property type="protein sequence ID" value="RKN50367.1"/>
    <property type="molecule type" value="Genomic_DNA"/>
</dbReference>
<dbReference type="AlphaFoldDB" id="A0A3A9ZSD3"/>
<gene>
    <name evidence="3" type="ORF">D7223_00735</name>
</gene>
<keyword evidence="1" id="KW-0472">Membrane</keyword>
<protein>
    <submittedName>
        <fullName evidence="3">PH domain-containing protein</fullName>
    </submittedName>
</protein>
<evidence type="ECO:0000256" key="1">
    <source>
        <dbReference type="SAM" id="Phobius"/>
    </source>
</evidence>
<feature type="transmembrane region" description="Helical" evidence="1">
    <location>
        <begin position="26"/>
        <end position="45"/>
    </location>
</feature>
<keyword evidence="1" id="KW-0812">Transmembrane</keyword>
<feature type="domain" description="Low molecular weight protein antigen 6 PH" evidence="2">
    <location>
        <begin position="83"/>
        <end position="152"/>
    </location>
</feature>
<comment type="caution">
    <text evidence="3">The sequence shown here is derived from an EMBL/GenBank/DDBJ whole genome shotgun (WGS) entry which is preliminary data.</text>
</comment>
<dbReference type="InterPro" id="IPR019692">
    <property type="entry name" value="CFP-6_PH"/>
</dbReference>
<keyword evidence="4" id="KW-1185">Reference proteome</keyword>
<evidence type="ECO:0000313" key="3">
    <source>
        <dbReference type="EMBL" id="RKN50367.1"/>
    </source>
</evidence>
<keyword evidence="1" id="KW-1133">Transmembrane helix</keyword>
<proteinExistence type="predicted"/>
<evidence type="ECO:0000313" key="4">
    <source>
        <dbReference type="Proteomes" id="UP000281726"/>
    </source>
</evidence>